<accession>A0AAN4VYN6</accession>
<dbReference type="RefSeq" id="WP_338236816.1">
    <property type="nucleotide sequence ID" value="NZ_BQKE01000001.1"/>
</dbReference>
<evidence type="ECO:0000313" key="1">
    <source>
        <dbReference type="EMBL" id="GJM61230.1"/>
    </source>
</evidence>
<evidence type="ECO:0000313" key="2">
    <source>
        <dbReference type="Proteomes" id="UP001310022"/>
    </source>
</evidence>
<keyword evidence="2" id="KW-1185">Reference proteome</keyword>
<reference evidence="1 2" key="1">
    <citation type="submission" date="2021-12" db="EMBL/GenBank/DDBJ databases">
        <title>Genome sequencing of bacteria with rrn-lacking chromosome and rrn-plasmid.</title>
        <authorList>
            <person name="Anda M."/>
            <person name="Iwasaki W."/>
        </authorList>
    </citation>
    <scope>NUCLEOTIDE SEQUENCE [LARGE SCALE GENOMIC DNA]</scope>
    <source>
        <strain evidence="1 2">NBRC 15940</strain>
    </source>
</reference>
<proteinExistence type="predicted"/>
<gene>
    <name evidence="1" type="ORF">PEDI_17820</name>
</gene>
<name>A0AAN4VYN6_9BACT</name>
<dbReference type="EMBL" id="BQKE01000001">
    <property type="protein sequence ID" value="GJM61230.1"/>
    <property type="molecule type" value="Genomic_DNA"/>
</dbReference>
<organism evidence="1 2">
    <name type="scientific">Persicobacter diffluens</name>
    <dbReference type="NCBI Taxonomy" id="981"/>
    <lineage>
        <taxon>Bacteria</taxon>
        <taxon>Pseudomonadati</taxon>
        <taxon>Bacteroidota</taxon>
        <taxon>Cytophagia</taxon>
        <taxon>Cytophagales</taxon>
        <taxon>Persicobacteraceae</taxon>
        <taxon>Persicobacter</taxon>
    </lineage>
</organism>
<protein>
    <submittedName>
        <fullName evidence="1">Uncharacterized protein</fullName>
    </submittedName>
</protein>
<dbReference type="Proteomes" id="UP001310022">
    <property type="component" value="Unassembled WGS sequence"/>
</dbReference>
<dbReference type="AlphaFoldDB" id="A0AAN4VYN6"/>
<comment type="caution">
    <text evidence="1">The sequence shown here is derived from an EMBL/GenBank/DDBJ whole genome shotgun (WGS) entry which is preliminary data.</text>
</comment>
<sequence length="721" mass="81999">MILQLLSNGQIKSLLKNKWPALSKLSPEQCKNLFGDQIQFDQEQSFPVIHEQFPLNFASGAKLSAQLFRTEEDLLETSGENFLDPEMIREALKEKAYYIRYELEGQIGGAVEGVLGSLGFTLGANRHLNLFFYQKVNADKTVLECLSAALPHFPVFLTAKAANELSAGEGIKIGYGGNLAMEVGLDLSTLLVPALGTTLKQLKKTTKELVELALVDDVINFEVAFSDQFDTLLYRKATDQFALTIKKAAAKSWNLGLSPNLRISISEEGKTKISTFIQKLPLDNIPIKAEDIEKEVVKYAEKQIRLGLQWKLKREQERSTIISMEMPYASLSEIHTDLLLKRINKIQEKAQQDESIKITALFDEQTYKRGSIFNIGLEIGGWSANAKNQRDLAYSLSEKLGDLKKFTLKAQAVRERQPNKHEKGLLYLDFGLQTPKFLTNPSYGDLETFMDFQYKREDSKIRSWDKRDFERFMLFSLSTGAINAAAYSKIATQWEAKLRPADKIKMEAGIRLNPQQMLSIWSVMNRFEEAKIHAFAAQTLAEIFPLSDTFSNSSLLRKQGLEPLFFNYLRNGQQFRDAFYEDQCRDLYRNLLEEPRVISQMIRTDFSNWYQNELDMDPGCSWDVIYSSGWLDKVDTAIPALRTFAPKVILQESLEEDFSDFIALYQQLNDLPFAQGANASTHYLAFGWLGHFLNTLAGGQGLTNFQLQYQKADKWISILPA</sequence>